<organism evidence="8 9">
    <name type="scientific">Mesotoga infera</name>
    <dbReference type="NCBI Taxonomy" id="1236046"/>
    <lineage>
        <taxon>Bacteria</taxon>
        <taxon>Thermotogati</taxon>
        <taxon>Thermotogota</taxon>
        <taxon>Thermotogae</taxon>
        <taxon>Kosmotogales</taxon>
        <taxon>Kosmotogaceae</taxon>
        <taxon>Mesotoga</taxon>
    </lineage>
</organism>
<dbReference type="InterPro" id="IPR029044">
    <property type="entry name" value="Nucleotide-diphossugar_trans"/>
</dbReference>
<dbReference type="Gene3D" id="3.90.550.10">
    <property type="entry name" value="Spore Coat Polysaccharide Biosynthesis Protein SpsA, Chain A"/>
    <property type="match status" value="1"/>
</dbReference>
<gene>
    <name evidence="8" type="ORF">MESINF_1409</name>
</gene>
<dbReference type="KEGG" id="minf:MESINF_1409"/>
<dbReference type="RefSeq" id="WP_169699079.1">
    <property type="nucleotide sequence ID" value="NZ_LS974202.1"/>
</dbReference>
<evidence type="ECO:0000259" key="7">
    <source>
        <dbReference type="Pfam" id="PF00535"/>
    </source>
</evidence>
<evidence type="ECO:0000256" key="5">
    <source>
        <dbReference type="ARBA" id="ARBA00023136"/>
    </source>
</evidence>
<dbReference type="AlphaFoldDB" id="A0A7Z7LFD6"/>
<feature type="domain" description="Glycosyltransferase 2-like" evidence="7">
    <location>
        <begin position="35"/>
        <end position="140"/>
    </location>
</feature>
<evidence type="ECO:0000256" key="1">
    <source>
        <dbReference type="ARBA" id="ARBA00004236"/>
    </source>
</evidence>
<dbReference type="PANTHER" id="PTHR43646">
    <property type="entry name" value="GLYCOSYLTRANSFERASE"/>
    <property type="match status" value="1"/>
</dbReference>
<evidence type="ECO:0000256" key="4">
    <source>
        <dbReference type="ARBA" id="ARBA00022679"/>
    </source>
</evidence>
<dbReference type="CDD" id="cd00761">
    <property type="entry name" value="Glyco_tranf_GTA_type"/>
    <property type="match status" value="1"/>
</dbReference>
<dbReference type="Proteomes" id="UP000250796">
    <property type="component" value="Chromosome MESINF"/>
</dbReference>
<keyword evidence="2" id="KW-1003">Cell membrane</keyword>
<dbReference type="EMBL" id="LS974202">
    <property type="protein sequence ID" value="SSC12853.1"/>
    <property type="molecule type" value="Genomic_DNA"/>
</dbReference>
<dbReference type="GO" id="GO:0005886">
    <property type="term" value="C:plasma membrane"/>
    <property type="evidence" value="ECO:0007669"/>
    <property type="project" value="UniProtKB-SubCell"/>
</dbReference>
<protein>
    <submittedName>
        <fullName evidence="8">Glycosyl transferase family 2</fullName>
    </submittedName>
</protein>
<keyword evidence="6" id="KW-1133">Transmembrane helix</keyword>
<dbReference type="GO" id="GO:0016757">
    <property type="term" value="F:glycosyltransferase activity"/>
    <property type="evidence" value="ECO:0007669"/>
    <property type="project" value="UniProtKB-KW"/>
</dbReference>
<feature type="transmembrane region" description="Helical" evidence="6">
    <location>
        <begin position="323"/>
        <end position="342"/>
    </location>
</feature>
<dbReference type="Pfam" id="PF00535">
    <property type="entry name" value="Glycos_transf_2"/>
    <property type="match status" value="1"/>
</dbReference>
<dbReference type="PANTHER" id="PTHR43646:SF2">
    <property type="entry name" value="GLYCOSYLTRANSFERASE 2-LIKE DOMAIN-CONTAINING PROTEIN"/>
    <property type="match status" value="1"/>
</dbReference>
<keyword evidence="4 8" id="KW-0808">Transferase</keyword>
<accession>A0A7Z7LFD6</accession>
<feature type="transmembrane region" description="Helical" evidence="6">
    <location>
        <begin position="290"/>
        <end position="311"/>
    </location>
</feature>
<evidence type="ECO:0000313" key="9">
    <source>
        <dbReference type="Proteomes" id="UP000250796"/>
    </source>
</evidence>
<feature type="transmembrane region" description="Helical" evidence="6">
    <location>
        <begin position="155"/>
        <end position="176"/>
    </location>
</feature>
<proteinExistence type="predicted"/>
<reference evidence="8 9" key="1">
    <citation type="submission" date="2017-01" db="EMBL/GenBank/DDBJ databases">
        <authorList>
            <person name="Erauso G."/>
        </authorList>
    </citation>
    <scope>NUCLEOTIDE SEQUENCE [LARGE SCALE GENOMIC DNA]</scope>
    <source>
        <strain evidence="8">MESINF1</strain>
    </source>
</reference>
<feature type="transmembrane region" description="Helical" evidence="6">
    <location>
        <begin position="265"/>
        <end position="284"/>
    </location>
</feature>
<dbReference type="SUPFAM" id="SSF53448">
    <property type="entry name" value="Nucleotide-diphospho-sugar transferases"/>
    <property type="match status" value="1"/>
</dbReference>
<evidence type="ECO:0000256" key="2">
    <source>
        <dbReference type="ARBA" id="ARBA00022475"/>
    </source>
</evidence>
<evidence type="ECO:0000256" key="3">
    <source>
        <dbReference type="ARBA" id="ARBA00022676"/>
    </source>
</evidence>
<evidence type="ECO:0000313" key="8">
    <source>
        <dbReference type="EMBL" id="SSC12853.1"/>
    </source>
</evidence>
<name>A0A7Z7LFD6_9BACT</name>
<sequence>MFTLIAWLTGLLIFGRPKVLEPSHLNDDGAGRKISLIIPARNEEKNIGKLLESISKQKTVPHEVIVVDDNSSDGTAEIVSGYNVKLVKLESDPPAGWIGKSWACWNGYLASVGDVLVFLDADVELSPEALGTIVNLQELKGGLFSVQPYHRMERFYESFSLVFNLIVVASLGNFMAGERNPPGAFGPCMVCSRSDYASLGGHEAIKSNVLDDIGLGRTFWKNGLPVSNTLGGEMISFRMYPGGIGEVLKGWGKNFAKGAGSTPPLTLIMMVLWITGVFSTFLRLPVALGFQIQFIAFIIMYLAYAVQIYLYSRKIGSFSIGHALIFPVYFLFFFYTFIYSGLRTLLFKRVSWKGRDIDV</sequence>
<keyword evidence="5 6" id="KW-0472">Membrane</keyword>
<evidence type="ECO:0000256" key="6">
    <source>
        <dbReference type="SAM" id="Phobius"/>
    </source>
</evidence>
<keyword evidence="3" id="KW-0328">Glycosyltransferase</keyword>
<comment type="subcellular location">
    <subcellularLocation>
        <location evidence="1">Cell membrane</location>
    </subcellularLocation>
</comment>
<dbReference type="InterPro" id="IPR001173">
    <property type="entry name" value="Glyco_trans_2-like"/>
</dbReference>
<keyword evidence="6" id="KW-0812">Transmembrane</keyword>
<keyword evidence="9" id="KW-1185">Reference proteome</keyword>